<feature type="transmembrane region" description="Helical" evidence="5">
    <location>
        <begin position="93"/>
        <end position="114"/>
    </location>
</feature>
<dbReference type="EMBL" id="FZNV01000005">
    <property type="protein sequence ID" value="SNR67013.1"/>
    <property type="molecule type" value="Genomic_DNA"/>
</dbReference>
<dbReference type="InterPro" id="IPR007016">
    <property type="entry name" value="O-antigen_ligase-rel_domated"/>
</dbReference>
<evidence type="ECO:0000313" key="8">
    <source>
        <dbReference type="Proteomes" id="UP000198337"/>
    </source>
</evidence>
<evidence type="ECO:0000256" key="3">
    <source>
        <dbReference type="ARBA" id="ARBA00022989"/>
    </source>
</evidence>
<evidence type="ECO:0000256" key="4">
    <source>
        <dbReference type="ARBA" id="ARBA00023136"/>
    </source>
</evidence>
<feature type="transmembrane region" description="Helical" evidence="5">
    <location>
        <begin position="315"/>
        <end position="332"/>
    </location>
</feature>
<evidence type="ECO:0000256" key="2">
    <source>
        <dbReference type="ARBA" id="ARBA00022692"/>
    </source>
</evidence>
<keyword evidence="2 5" id="KW-0812">Transmembrane</keyword>
<accession>A0ABY1SJX1</accession>
<dbReference type="Pfam" id="PF04932">
    <property type="entry name" value="Wzy_C"/>
    <property type="match status" value="1"/>
</dbReference>
<feature type="transmembrane region" description="Helical" evidence="5">
    <location>
        <begin position="344"/>
        <end position="362"/>
    </location>
</feature>
<organism evidence="7 8">
    <name type="scientific">Maribacter sedimenticola</name>
    <dbReference type="NCBI Taxonomy" id="228956"/>
    <lineage>
        <taxon>Bacteria</taxon>
        <taxon>Pseudomonadati</taxon>
        <taxon>Bacteroidota</taxon>
        <taxon>Flavobacteriia</taxon>
        <taxon>Flavobacteriales</taxon>
        <taxon>Flavobacteriaceae</taxon>
        <taxon>Maribacter</taxon>
    </lineage>
</organism>
<feature type="transmembrane region" description="Helical" evidence="5">
    <location>
        <begin position="230"/>
        <end position="248"/>
    </location>
</feature>
<keyword evidence="4 5" id="KW-0472">Membrane</keyword>
<keyword evidence="3 5" id="KW-1133">Transmembrane helix</keyword>
<evidence type="ECO:0000256" key="5">
    <source>
        <dbReference type="SAM" id="Phobius"/>
    </source>
</evidence>
<feature type="transmembrane region" description="Helical" evidence="5">
    <location>
        <begin position="206"/>
        <end position="223"/>
    </location>
</feature>
<reference evidence="7 8" key="1">
    <citation type="submission" date="2017-06" db="EMBL/GenBank/DDBJ databases">
        <authorList>
            <person name="Varghese N."/>
            <person name="Submissions S."/>
        </authorList>
    </citation>
    <scope>NUCLEOTIDE SEQUENCE [LARGE SCALE GENOMIC DNA]</scope>
    <source>
        <strain evidence="7 8">DSM 19840</strain>
    </source>
</reference>
<sequence>MVQVFKNLNRLFLYVLIFAACFEYWDPFYIAKDFSLARIATIPYILSVLPFLKQFLNFKNLLYFISPLLFLIISGIFSSVFNDIYVVGIADVLNFRIFQLVLLMILLTANMILFPHLLKGVLNVYILAMFTMAFLFTLFGVGVEYIDKRLFLFGENANQTAMKTALALLLLISILIKKKLNFKNIIQFLILSLPILNLLISTNSRGGLLTFFIGIFLILLLIKTNWLSKIGLFLLGLGFSTYLFIYIMDNDKDFKARIETTVNKGDTAGRTHLWDSAYRIIEDNMMFGVGNSGLLPSMKIYSGIYTEPHNVLLEVWLIYGFIGFIAFLLFLFRIIKQLLIVYKIKGEFIQLVLFFVVLLNMLKSGGAMTLIFAWIFFAIFISSIYYENNPNLDLNVKN</sequence>
<feature type="transmembrane region" description="Helical" evidence="5">
    <location>
        <begin position="161"/>
        <end position="177"/>
    </location>
</feature>
<evidence type="ECO:0000313" key="7">
    <source>
        <dbReference type="EMBL" id="SNR67013.1"/>
    </source>
</evidence>
<feature type="domain" description="O-antigen ligase-related" evidence="6">
    <location>
        <begin position="193"/>
        <end position="328"/>
    </location>
</feature>
<dbReference type="Proteomes" id="UP000198337">
    <property type="component" value="Unassembled WGS sequence"/>
</dbReference>
<dbReference type="RefSeq" id="WP_089261677.1">
    <property type="nucleotide sequence ID" value="NZ_FZNV01000005.1"/>
</dbReference>
<dbReference type="PROSITE" id="PS51257">
    <property type="entry name" value="PROKAR_LIPOPROTEIN"/>
    <property type="match status" value="1"/>
</dbReference>
<feature type="transmembrane region" description="Helical" evidence="5">
    <location>
        <begin position="12"/>
        <end position="30"/>
    </location>
</feature>
<feature type="transmembrane region" description="Helical" evidence="5">
    <location>
        <begin position="61"/>
        <end position="81"/>
    </location>
</feature>
<evidence type="ECO:0000259" key="6">
    <source>
        <dbReference type="Pfam" id="PF04932"/>
    </source>
</evidence>
<keyword evidence="7" id="KW-0436">Ligase</keyword>
<proteinExistence type="predicted"/>
<dbReference type="PANTHER" id="PTHR37422:SF13">
    <property type="entry name" value="LIPOPOLYSACCHARIDE BIOSYNTHESIS PROTEIN PA4999-RELATED"/>
    <property type="match status" value="1"/>
</dbReference>
<dbReference type="GO" id="GO:0016874">
    <property type="term" value="F:ligase activity"/>
    <property type="evidence" value="ECO:0007669"/>
    <property type="project" value="UniProtKB-KW"/>
</dbReference>
<feature type="transmembrane region" description="Helical" evidence="5">
    <location>
        <begin position="184"/>
        <end position="200"/>
    </location>
</feature>
<name>A0ABY1SJX1_9FLAO</name>
<keyword evidence="8" id="KW-1185">Reference proteome</keyword>
<dbReference type="PANTHER" id="PTHR37422">
    <property type="entry name" value="TEICHURONIC ACID BIOSYNTHESIS PROTEIN TUAE"/>
    <property type="match status" value="1"/>
</dbReference>
<protein>
    <submittedName>
        <fullName evidence="7">O-antigen ligase</fullName>
    </submittedName>
</protein>
<feature type="transmembrane region" description="Helical" evidence="5">
    <location>
        <begin position="368"/>
        <end position="386"/>
    </location>
</feature>
<dbReference type="InterPro" id="IPR051533">
    <property type="entry name" value="WaaL-like"/>
</dbReference>
<feature type="transmembrane region" description="Helical" evidence="5">
    <location>
        <begin position="121"/>
        <end position="141"/>
    </location>
</feature>
<comment type="caution">
    <text evidence="7">The sequence shown here is derived from an EMBL/GenBank/DDBJ whole genome shotgun (WGS) entry which is preliminary data.</text>
</comment>
<comment type="subcellular location">
    <subcellularLocation>
        <location evidence="1">Membrane</location>
        <topology evidence="1">Multi-pass membrane protein</topology>
    </subcellularLocation>
</comment>
<gene>
    <name evidence="7" type="ORF">SAMN04488009_3083</name>
</gene>
<evidence type="ECO:0000256" key="1">
    <source>
        <dbReference type="ARBA" id="ARBA00004141"/>
    </source>
</evidence>
<feature type="transmembrane region" description="Helical" evidence="5">
    <location>
        <begin position="36"/>
        <end position="52"/>
    </location>
</feature>